<keyword evidence="3" id="KW-1185">Reference proteome</keyword>
<sequence>MAGQKARPLNGTFNNVPVLHSNQPEEVEGPGILISTAPGYAYASETGQALRNAEYTFNGEFGMHLHHKYFPPNRRSISRSERRAELTLAAILINPGVRPVHIRFSKGAVRNSFEAPYLANNLMGVKPLGPRPWNTGPGDATAVQMLRGRLDSRLADEITIPARSRIVLFQTDLPALGIANALLRGRSDGPFQIAVVAAKTPDSDRDVLAVLDEGRLAPGRVYLSRINDINNRRIFSRVGGVALGDAYQATISHDLDMNGPLHVPFTSTDRHHFGTRDVQVNALASRMLDSSLDNVGTYGVRFDVDMNLQGNGPYELVMSHPTLIGGAPFTAFRGSIQIQTPAGLREVHVGLRSGQSLSLGQIDLVPGVVNPVRVSLVYPADATPGHLLSVVSASQLALVQERERQLDLARAGATSRPAPPPVAPPALTIAPQPGLLTPTPKGGTGPLLPPPQILRPTTTPGWLNPPPPPPASSNRGVLAPSPLISPMRSRSGSAGTGGTLVDRYRDAVEAQQQFLLDQRGP</sequence>
<feature type="compositionally biased region" description="Polar residues" evidence="1">
    <location>
        <begin position="11"/>
        <end position="24"/>
    </location>
</feature>
<evidence type="ECO:0000256" key="1">
    <source>
        <dbReference type="SAM" id="MobiDB-lite"/>
    </source>
</evidence>
<comment type="caution">
    <text evidence="2">The sequence shown here is derived from an EMBL/GenBank/DDBJ whole genome shotgun (WGS) entry which is preliminary data.</text>
</comment>
<accession>A0ABU5SRC6</accession>
<dbReference type="InterPro" id="IPR021801">
    <property type="entry name" value="DUF3370"/>
</dbReference>
<name>A0ABU5SRC6_9CYAN</name>
<proteinExistence type="predicted"/>
<gene>
    <name evidence="2" type="ORF">VB739_00630</name>
</gene>
<dbReference type="EMBL" id="JAYGHY010000001">
    <property type="protein sequence ID" value="MEA5441053.1"/>
    <property type="molecule type" value="Genomic_DNA"/>
</dbReference>
<dbReference type="RefSeq" id="WP_323355231.1">
    <property type="nucleotide sequence ID" value="NZ_JAYGHY010000001.1"/>
</dbReference>
<feature type="region of interest" description="Disordered" evidence="1">
    <location>
        <begin position="1"/>
        <end position="24"/>
    </location>
</feature>
<organism evidence="2 3">
    <name type="scientific">Cyanobium gracile UHCC 0281</name>
    <dbReference type="NCBI Taxonomy" id="3110309"/>
    <lineage>
        <taxon>Bacteria</taxon>
        <taxon>Bacillati</taxon>
        <taxon>Cyanobacteriota</taxon>
        <taxon>Cyanophyceae</taxon>
        <taxon>Synechococcales</taxon>
        <taxon>Prochlorococcaceae</taxon>
        <taxon>Cyanobium</taxon>
    </lineage>
</organism>
<evidence type="ECO:0000313" key="3">
    <source>
        <dbReference type="Proteomes" id="UP001302329"/>
    </source>
</evidence>
<reference evidence="2 3" key="1">
    <citation type="submission" date="2023-12" db="EMBL/GenBank/DDBJ databases">
        <title>Baltic Sea Cyanobacteria.</title>
        <authorList>
            <person name="Delbaje E."/>
            <person name="Fewer D.P."/>
            <person name="Shishido T.K."/>
        </authorList>
    </citation>
    <scope>NUCLEOTIDE SEQUENCE [LARGE SCALE GENOMIC DNA]</scope>
    <source>
        <strain evidence="2 3">UHCC 0281</strain>
    </source>
</reference>
<dbReference type="Proteomes" id="UP001302329">
    <property type="component" value="Unassembled WGS sequence"/>
</dbReference>
<protein>
    <submittedName>
        <fullName evidence="2">DUF3370 family protein</fullName>
    </submittedName>
</protein>
<evidence type="ECO:0000313" key="2">
    <source>
        <dbReference type="EMBL" id="MEA5441053.1"/>
    </source>
</evidence>
<feature type="region of interest" description="Disordered" evidence="1">
    <location>
        <begin position="434"/>
        <end position="500"/>
    </location>
</feature>
<dbReference type="Pfam" id="PF11850">
    <property type="entry name" value="DUF3370"/>
    <property type="match status" value="1"/>
</dbReference>